<protein>
    <submittedName>
        <fullName evidence="2">Uncharacterized protein</fullName>
    </submittedName>
</protein>
<name>A0AAW2IP06_9LAMI</name>
<dbReference type="EMBL" id="JACGWK010001694">
    <property type="protein sequence ID" value="KAL0283830.1"/>
    <property type="molecule type" value="Genomic_DNA"/>
</dbReference>
<gene>
    <name evidence="2" type="ORF">Sangu_2865900</name>
</gene>
<reference evidence="2" key="1">
    <citation type="submission" date="2020-06" db="EMBL/GenBank/DDBJ databases">
        <authorList>
            <person name="Li T."/>
            <person name="Hu X."/>
            <person name="Zhang T."/>
            <person name="Song X."/>
            <person name="Zhang H."/>
            <person name="Dai N."/>
            <person name="Sheng W."/>
            <person name="Hou X."/>
            <person name="Wei L."/>
        </authorList>
    </citation>
    <scope>NUCLEOTIDE SEQUENCE</scope>
    <source>
        <strain evidence="2">G01</strain>
        <tissue evidence="2">Leaf</tissue>
    </source>
</reference>
<accession>A0AAW2IP06</accession>
<reference evidence="2" key="2">
    <citation type="journal article" date="2024" name="Plant">
        <title>Genomic evolution and insights into agronomic trait innovations of Sesamum species.</title>
        <authorList>
            <person name="Miao H."/>
            <person name="Wang L."/>
            <person name="Qu L."/>
            <person name="Liu H."/>
            <person name="Sun Y."/>
            <person name="Le M."/>
            <person name="Wang Q."/>
            <person name="Wei S."/>
            <person name="Zheng Y."/>
            <person name="Lin W."/>
            <person name="Duan Y."/>
            <person name="Cao H."/>
            <person name="Xiong S."/>
            <person name="Wang X."/>
            <person name="Wei L."/>
            <person name="Li C."/>
            <person name="Ma Q."/>
            <person name="Ju M."/>
            <person name="Zhao R."/>
            <person name="Li G."/>
            <person name="Mu C."/>
            <person name="Tian Q."/>
            <person name="Mei H."/>
            <person name="Zhang T."/>
            <person name="Gao T."/>
            <person name="Zhang H."/>
        </authorList>
    </citation>
    <scope>NUCLEOTIDE SEQUENCE</scope>
    <source>
        <strain evidence="2">G01</strain>
    </source>
</reference>
<organism evidence="2">
    <name type="scientific">Sesamum angustifolium</name>
    <dbReference type="NCBI Taxonomy" id="2727405"/>
    <lineage>
        <taxon>Eukaryota</taxon>
        <taxon>Viridiplantae</taxon>
        <taxon>Streptophyta</taxon>
        <taxon>Embryophyta</taxon>
        <taxon>Tracheophyta</taxon>
        <taxon>Spermatophyta</taxon>
        <taxon>Magnoliopsida</taxon>
        <taxon>eudicotyledons</taxon>
        <taxon>Gunneridae</taxon>
        <taxon>Pentapetalae</taxon>
        <taxon>asterids</taxon>
        <taxon>lamiids</taxon>
        <taxon>Lamiales</taxon>
        <taxon>Pedaliaceae</taxon>
        <taxon>Sesamum</taxon>
    </lineage>
</organism>
<dbReference type="AlphaFoldDB" id="A0AAW2IP06"/>
<evidence type="ECO:0000313" key="2">
    <source>
        <dbReference type="EMBL" id="KAL0283830.1"/>
    </source>
</evidence>
<evidence type="ECO:0000256" key="1">
    <source>
        <dbReference type="SAM" id="MobiDB-lite"/>
    </source>
</evidence>
<feature type="compositionally biased region" description="Low complexity" evidence="1">
    <location>
        <begin position="34"/>
        <end position="44"/>
    </location>
</feature>
<proteinExistence type="predicted"/>
<feature type="compositionally biased region" description="Basic and acidic residues" evidence="1">
    <location>
        <begin position="24"/>
        <end position="33"/>
    </location>
</feature>
<comment type="caution">
    <text evidence="2">The sequence shown here is derived from an EMBL/GenBank/DDBJ whole genome shotgun (WGS) entry which is preliminary data.</text>
</comment>
<sequence length="94" mass="10019">MIEKSALSVLVGEASTSKAKGKVAGREKRKKVETSSTATSTSSAPVTQLGGGKGKRKTVCQSRISNDACIYCCEKGYWKRSVLSSSPMKVLIFN</sequence>
<feature type="region of interest" description="Disordered" evidence="1">
    <location>
        <begin position="13"/>
        <end position="56"/>
    </location>
</feature>